<evidence type="ECO:0000256" key="1">
    <source>
        <dbReference type="ARBA" id="ARBA00001961"/>
    </source>
</evidence>
<feature type="compositionally biased region" description="Acidic residues" evidence="5">
    <location>
        <begin position="222"/>
        <end position="235"/>
    </location>
</feature>
<proteinExistence type="predicted"/>
<keyword evidence="8" id="KW-1185">Reference proteome</keyword>
<dbReference type="InterPro" id="IPR006620">
    <property type="entry name" value="Pro_4_hyd_alph"/>
</dbReference>
<dbReference type="EMBL" id="FO082266">
    <property type="protein sequence ID" value="CCO19360.1"/>
    <property type="molecule type" value="Genomic_DNA"/>
</dbReference>
<dbReference type="AlphaFoldDB" id="K8F3J2"/>
<dbReference type="SMART" id="SM00702">
    <property type="entry name" value="P4Hc"/>
    <property type="match status" value="1"/>
</dbReference>
<feature type="region of interest" description="Disordered" evidence="5">
    <location>
        <begin position="26"/>
        <end position="58"/>
    </location>
</feature>
<keyword evidence="2" id="KW-0223">Dioxygenase</keyword>
<evidence type="ECO:0000256" key="5">
    <source>
        <dbReference type="SAM" id="MobiDB-lite"/>
    </source>
</evidence>
<keyword evidence="3" id="KW-0560">Oxidoreductase</keyword>
<evidence type="ECO:0000313" key="7">
    <source>
        <dbReference type="EMBL" id="CCO19360.1"/>
    </source>
</evidence>
<dbReference type="Pfam" id="PF13640">
    <property type="entry name" value="2OG-FeII_Oxy_3"/>
    <property type="match status" value="1"/>
</dbReference>
<feature type="region of interest" description="Disordered" evidence="5">
    <location>
        <begin position="222"/>
        <end position="243"/>
    </location>
</feature>
<dbReference type="STRING" id="41875.K8F3J2"/>
<keyword evidence="4" id="KW-0175">Coiled coil</keyword>
<evidence type="ECO:0000259" key="6">
    <source>
        <dbReference type="SMART" id="SM00702"/>
    </source>
</evidence>
<feature type="compositionally biased region" description="Polar residues" evidence="5">
    <location>
        <begin position="49"/>
        <end position="58"/>
    </location>
</feature>
<sequence length="450" mass="51058">MTTSTTQCFPFFTPILDAVLDMKEEERRTLPRERKRKGKKDVENEARETQNTSSNVSFSGSCALNAEINGKFILLRDDDDDEKRNTGGETIKPDASRIVALDDLWRKEEDKEETDEEEAKKVFVKSLASVNVTSEEEGTTRVVDVRASAEKYWERETVDRSGGEGEGSDDEKTLGAKNFIVEAASRNGGVVGEKFLFERLERVFPQTVFARAPVESFVFEGDDDDCEEEEEEEEEERKQQQKQNRYKYDAIVYNASDETSKFRYHIDGDPMTLLHPKSAFAEAYGGNYANRAPMGYAKNKNEKVCIKPRFISLLVYLNDEWDPEWGGETKFLDEDSQIGLLVAAKPGRVVLFDSDVKHSACATTMPPRDDESNNKNKKRFSLVMKLIALPKKVLLNEEKNEDDDDKEEEEEEVDLLRVNPNLGFGAATPIGSAKRLRDVVEAFSRKSSIK</sequence>
<dbReference type="GeneID" id="19012220"/>
<feature type="coiled-coil region" evidence="4">
    <location>
        <begin position="392"/>
        <end position="419"/>
    </location>
</feature>
<feature type="domain" description="Prolyl 4-hydroxylase alpha subunit" evidence="6">
    <location>
        <begin position="138"/>
        <end position="387"/>
    </location>
</feature>
<reference evidence="7 8" key="1">
    <citation type="submission" date="2011-10" db="EMBL/GenBank/DDBJ databases">
        <authorList>
            <person name="Genoscope - CEA"/>
        </authorList>
    </citation>
    <scope>NUCLEOTIDE SEQUENCE [LARGE SCALE GENOMIC DNA]</scope>
    <source>
        <strain evidence="7 8">RCC 1105</strain>
    </source>
</reference>
<dbReference type="GO" id="GO:0016705">
    <property type="term" value="F:oxidoreductase activity, acting on paired donors, with incorporation or reduction of molecular oxygen"/>
    <property type="evidence" value="ECO:0007669"/>
    <property type="project" value="InterPro"/>
</dbReference>
<name>K8F3J2_9CHLO</name>
<dbReference type="PANTHER" id="PTHR35169:SF1">
    <property type="entry name" value="PROLYL 4-HYDROXYLASE ALPHA SUBUNIT FE(2+) 2OG DIOXYGENASE DOMAIN-CONTAINING PROTEIN"/>
    <property type="match status" value="1"/>
</dbReference>
<dbReference type="InterPro" id="IPR044862">
    <property type="entry name" value="Pro_4_hyd_alph_FE2OG_OXY"/>
</dbReference>
<gene>
    <name evidence="7" type="ordered locus">Bathy13g02680</name>
</gene>
<evidence type="ECO:0000256" key="3">
    <source>
        <dbReference type="ARBA" id="ARBA00023002"/>
    </source>
</evidence>
<accession>K8F3J2</accession>
<protein>
    <recommendedName>
        <fullName evidence="6">Prolyl 4-hydroxylase alpha subunit domain-containing protein</fullName>
    </recommendedName>
</protein>
<dbReference type="Gene3D" id="2.60.120.620">
    <property type="entry name" value="q2cbj1_9rhob like domain"/>
    <property type="match status" value="1"/>
</dbReference>
<dbReference type="GO" id="GO:0005506">
    <property type="term" value="F:iron ion binding"/>
    <property type="evidence" value="ECO:0007669"/>
    <property type="project" value="InterPro"/>
</dbReference>
<dbReference type="GO" id="GO:0051213">
    <property type="term" value="F:dioxygenase activity"/>
    <property type="evidence" value="ECO:0007669"/>
    <property type="project" value="UniProtKB-KW"/>
</dbReference>
<evidence type="ECO:0000313" key="8">
    <source>
        <dbReference type="Proteomes" id="UP000198341"/>
    </source>
</evidence>
<comment type="cofactor">
    <cofactor evidence="1">
        <name>L-ascorbate</name>
        <dbReference type="ChEBI" id="CHEBI:38290"/>
    </cofactor>
</comment>
<evidence type="ECO:0000256" key="4">
    <source>
        <dbReference type="SAM" id="Coils"/>
    </source>
</evidence>
<dbReference type="RefSeq" id="XP_007509557.1">
    <property type="nucleotide sequence ID" value="XM_007509495.1"/>
</dbReference>
<dbReference type="GO" id="GO:0031418">
    <property type="term" value="F:L-ascorbic acid binding"/>
    <property type="evidence" value="ECO:0007669"/>
    <property type="project" value="InterPro"/>
</dbReference>
<organism evidence="7 8">
    <name type="scientific">Bathycoccus prasinos</name>
    <dbReference type="NCBI Taxonomy" id="41875"/>
    <lineage>
        <taxon>Eukaryota</taxon>
        <taxon>Viridiplantae</taxon>
        <taxon>Chlorophyta</taxon>
        <taxon>Mamiellophyceae</taxon>
        <taxon>Mamiellales</taxon>
        <taxon>Bathycoccaceae</taxon>
        <taxon>Bathycoccus</taxon>
    </lineage>
</organism>
<dbReference type="KEGG" id="bpg:Bathy13g02680"/>
<dbReference type="PANTHER" id="PTHR35169">
    <property type="entry name" value="FE2OG DIOXYGENASE DOMAIN-CONTAINING PROTEIN"/>
    <property type="match status" value="1"/>
</dbReference>
<evidence type="ECO:0000256" key="2">
    <source>
        <dbReference type="ARBA" id="ARBA00022964"/>
    </source>
</evidence>
<dbReference type="OrthoDB" id="5952526at2759"/>
<dbReference type="Proteomes" id="UP000198341">
    <property type="component" value="Chromosome 13"/>
</dbReference>